<feature type="region of interest" description="Disordered" evidence="1">
    <location>
        <begin position="1"/>
        <end position="30"/>
    </location>
</feature>
<feature type="compositionally biased region" description="Basic and acidic residues" evidence="1">
    <location>
        <begin position="56"/>
        <end position="65"/>
    </location>
</feature>
<gene>
    <name evidence="2" type="ORF">FHR70_003793</name>
</gene>
<feature type="region of interest" description="Disordered" evidence="1">
    <location>
        <begin position="54"/>
        <end position="94"/>
    </location>
</feature>
<dbReference type="AlphaFoldDB" id="A0A7W4YXL7"/>
<dbReference type="EMBL" id="JACHWB010000005">
    <property type="protein sequence ID" value="MBB3020707.1"/>
    <property type="molecule type" value="Genomic_DNA"/>
</dbReference>
<keyword evidence="3" id="KW-1185">Reference proteome</keyword>
<sequence>MLGTTTKTSASDSVSLGSNPGPPATPIFKGLAPLSHQGRTLDIRSTAVWTMGSRFDPSRRREGGMKRRYASPPCLHRQKHHRVSQPSLPSGTSVFMHASAGATLKTSKRDRGASSTADGRNEGTIECRLVGVRRSQFAERIMDTVRAIRNGQDLTVSGPRDICSLAHLTGALIKTLSHRKRHPWQRLQFIRLSALT</sequence>
<organism evidence="2 3">
    <name type="scientific">Microvirga lupini</name>
    <dbReference type="NCBI Taxonomy" id="420324"/>
    <lineage>
        <taxon>Bacteria</taxon>
        <taxon>Pseudomonadati</taxon>
        <taxon>Pseudomonadota</taxon>
        <taxon>Alphaproteobacteria</taxon>
        <taxon>Hyphomicrobiales</taxon>
        <taxon>Methylobacteriaceae</taxon>
        <taxon>Microvirga</taxon>
    </lineage>
</organism>
<name>A0A7W4YXL7_9HYPH</name>
<evidence type="ECO:0000313" key="3">
    <source>
        <dbReference type="Proteomes" id="UP000532010"/>
    </source>
</evidence>
<protein>
    <submittedName>
        <fullName evidence="2">Uncharacterized protein</fullName>
    </submittedName>
</protein>
<evidence type="ECO:0000313" key="2">
    <source>
        <dbReference type="EMBL" id="MBB3020707.1"/>
    </source>
</evidence>
<reference evidence="2 3" key="1">
    <citation type="submission" date="2020-08" db="EMBL/GenBank/DDBJ databases">
        <title>The Agave Microbiome: Exploring the role of microbial communities in plant adaptations to desert environments.</title>
        <authorList>
            <person name="Partida-Martinez L.P."/>
        </authorList>
    </citation>
    <scope>NUCLEOTIDE SEQUENCE [LARGE SCALE GENOMIC DNA]</scope>
    <source>
        <strain evidence="2 3">AT3.9</strain>
    </source>
</reference>
<feature type="compositionally biased region" description="Polar residues" evidence="1">
    <location>
        <begin position="84"/>
        <end position="93"/>
    </location>
</feature>
<comment type="caution">
    <text evidence="2">The sequence shown here is derived from an EMBL/GenBank/DDBJ whole genome shotgun (WGS) entry which is preliminary data.</text>
</comment>
<evidence type="ECO:0000256" key="1">
    <source>
        <dbReference type="SAM" id="MobiDB-lite"/>
    </source>
</evidence>
<proteinExistence type="predicted"/>
<dbReference type="Proteomes" id="UP000532010">
    <property type="component" value="Unassembled WGS sequence"/>
</dbReference>
<feature type="compositionally biased region" description="Polar residues" evidence="1">
    <location>
        <begin position="1"/>
        <end position="18"/>
    </location>
</feature>
<feature type="region of interest" description="Disordered" evidence="1">
    <location>
        <begin position="101"/>
        <end position="120"/>
    </location>
</feature>
<accession>A0A7W4YXL7</accession>